<dbReference type="OrthoDB" id="1099207at2"/>
<keyword evidence="4" id="KW-1185">Reference proteome</keyword>
<dbReference type="EMBL" id="JACIES010000004">
    <property type="protein sequence ID" value="MBB4026273.1"/>
    <property type="molecule type" value="Genomic_DNA"/>
</dbReference>
<evidence type="ECO:0000256" key="1">
    <source>
        <dbReference type="SAM" id="Coils"/>
    </source>
</evidence>
<gene>
    <name evidence="3" type="ORF">GGR14_002063</name>
</gene>
<sequence>MKRKWLNVRTMAFVLLLGAAGSTFVGCKDYDDDIKDLQEQIDANKSAATTELNKAISEQISALETKLNTAIAEKADQSVIDGIQADINTLKTLESRVKDLEDAASSYLKEGALDDYLKKGALDGYVTEDALDGLLNEDALAQYLKDHNYLQEGDIDGIPTEEIIRGWLLEELTELEELVAAYNKNKENLDKLPSLVSDVNQLKQDLEKLLGENGALKELQDKITAFENTITDITFPNLSTDLTFMRSTPLEKEIVWIDGTVLKAGVVLSDAKAEFPVILNPSSVKLTDKFVFTLVDATGKNVPVKVVSVNKEWEIKDMNDPFASRSTETVVNNDIYTATVRYEGKTDMKMGNLALKVVLPGDDQNFVLSNYAINPIIGIAKDLTKVTVATKTVYLGVEYDVNEIAMFTFKDEKGQVLFPVDFAKAAANLYTGKGYIKIHKDDEKYLKYLDEEALKEGKILASETQTDVEFELDGVTLNFEYYAMDLNGSGIRKADFKVKFITKMYDKDVAFKNLTIKILAETENVSEELKFKDILSDLSTKQFDRWKENAENFKCVITNAEGEKVDAIKAEFSGTDGFKLKATSKAEAGNYSVTITFEDKRTGEEGLFKITGNVTVVAPSIDPDLSLGYWDKDVLTIPGVFNKDKKFDLSVDLKNAFVINIEGVSDPKMEFKLNREDLAGCIDIEGSKVTWVKNLEDEEGNVTENLFGKELEFTVVIKNGELKLAEKTYKLKFINPLAEVVTWNNVKHTLANDKDGQIVSSFDLYRLLSFKDTQSTEHELFNITSKGTTLDSDGNFTTIGTTCYELNKNNVKFEILTPKSNLSIDENGLATWENVPGAAFVGATVDVKVTITHNYGTSTGTISLKINEKVTK</sequence>
<keyword evidence="2" id="KW-0732">Signal</keyword>
<feature type="signal peptide" evidence="2">
    <location>
        <begin position="1"/>
        <end position="27"/>
    </location>
</feature>
<feature type="chain" id="PRO_5030540145" description="Ig-like domain-containing protein" evidence="2">
    <location>
        <begin position="28"/>
        <end position="872"/>
    </location>
</feature>
<accession>A0A7W6HWH3</accession>
<feature type="coiled-coil region" evidence="1">
    <location>
        <begin position="172"/>
        <end position="219"/>
    </location>
</feature>
<evidence type="ECO:0000313" key="3">
    <source>
        <dbReference type="EMBL" id="MBB4026273.1"/>
    </source>
</evidence>
<dbReference type="PROSITE" id="PS51257">
    <property type="entry name" value="PROKAR_LIPOPROTEIN"/>
    <property type="match status" value="1"/>
</dbReference>
<dbReference type="RefSeq" id="WP_124316407.1">
    <property type="nucleotide sequence ID" value="NZ_AP028155.1"/>
</dbReference>
<comment type="caution">
    <text evidence="3">The sequence shown here is derived from an EMBL/GenBank/DDBJ whole genome shotgun (WGS) entry which is preliminary data.</text>
</comment>
<keyword evidence="1" id="KW-0175">Coiled coil</keyword>
<evidence type="ECO:0000313" key="4">
    <source>
        <dbReference type="Proteomes" id="UP000546007"/>
    </source>
</evidence>
<name>A0A7W6HWH3_9BACT</name>
<organism evidence="3 4">
    <name type="scientific">Butyricimonas faecihominis</name>
    <dbReference type="NCBI Taxonomy" id="1472416"/>
    <lineage>
        <taxon>Bacteria</taxon>
        <taxon>Pseudomonadati</taxon>
        <taxon>Bacteroidota</taxon>
        <taxon>Bacteroidia</taxon>
        <taxon>Bacteroidales</taxon>
        <taxon>Odoribacteraceae</taxon>
        <taxon>Butyricimonas</taxon>
    </lineage>
</organism>
<evidence type="ECO:0008006" key="5">
    <source>
        <dbReference type="Google" id="ProtNLM"/>
    </source>
</evidence>
<dbReference type="Proteomes" id="UP000546007">
    <property type="component" value="Unassembled WGS sequence"/>
</dbReference>
<protein>
    <recommendedName>
        <fullName evidence="5">Ig-like domain-containing protein</fullName>
    </recommendedName>
</protein>
<dbReference type="AlphaFoldDB" id="A0A7W6HWH3"/>
<evidence type="ECO:0000256" key="2">
    <source>
        <dbReference type="SAM" id="SignalP"/>
    </source>
</evidence>
<feature type="coiled-coil region" evidence="1">
    <location>
        <begin position="27"/>
        <end position="110"/>
    </location>
</feature>
<reference evidence="3 4" key="1">
    <citation type="submission" date="2020-08" db="EMBL/GenBank/DDBJ databases">
        <title>Genomic Encyclopedia of Type Strains, Phase IV (KMG-IV): sequencing the most valuable type-strain genomes for metagenomic binning, comparative biology and taxonomic classification.</title>
        <authorList>
            <person name="Goeker M."/>
        </authorList>
    </citation>
    <scope>NUCLEOTIDE SEQUENCE [LARGE SCALE GENOMIC DNA]</scope>
    <source>
        <strain evidence="3 4">DSM 105721</strain>
    </source>
</reference>
<dbReference type="GeneID" id="93102322"/>
<proteinExistence type="predicted"/>